<gene>
    <name evidence="2" type="ORF">MELA_02040</name>
</gene>
<feature type="domain" description="Rhodanese" evidence="1">
    <location>
        <begin position="125"/>
        <end position="213"/>
    </location>
</feature>
<protein>
    <submittedName>
        <fullName evidence="2">Rhodanese-like protein</fullName>
    </submittedName>
</protein>
<dbReference type="SMART" id="SM00450">
    <property type="entry name" value="RHOD"/>
    <property type="match status" value="2"/>
</dbReference>
<dbReference type="Proteomes" id="UP000334340">
    <property type="component" value="Unassembled WGS sequence"/>
</dbReference>
<dbReference type="InterPro" id="IPR001763">
    <property type="entry name" value="Rhodanese-like_dom"/>
</dbReference>
<dbReference type="PANTHER" id="PTHR43031:SF1">
    <property type="entry name" value="PYRIDINE NUCLEOTIDE-DISULPHIDE OXIDOREDUCTASE"/>
    <property type="match status" value="1"/>
</dbReference>
<evidence type="ECO:0000313" key="2">
    <source>
        <dbReference type="EMBL" id="VUZ85655.1"/>
    </source>
</evidence>
<dbReference type="SUPFAM" id="SSF52821">
    <property type="entry name" value="Rhodanese/Cell cycle control phosphatase"/>
    <property type="match status" value="2"/>
</dbReference>
<reference evidence="2 3" key="1">
    <citation type="submission" date="2019-07" db="EMBL/GenBank/DDBJ databases">
        <authorList>
            <person name="Cremers G."/>
        </authorList>
    </citation>
    <scope>NUCLEOTIDE SEQUENCE [LARGE SCALE GENOMIC DNA]</scope>
</reference>
<evidence type="ECO:0000313" key="3">
    <source>
        <dbReference type="Proteomes" id="UP000334340"/>
    </source>
</evidence>
<proteinExistence type="predicted"/>
<dbReference type="CDD" id="cd00158">
    <property type="entry name" value="RHOD"/>
    <property type="match status" value="2"/>
</dbReference>
<organism evidence="2 3">
    <name type="scientific">Candidatus Methylomirabilis lanthanidiphila</name>
    <dbReference type="NCBI Taxonomy" id="2211376"/>
    <lineage>
        <taxon>Bacteria</taxon>
        <taxon>Candidatus Methylomirabilota</taxon>
        <taxon>Candidatus Methylomirabilia</taxon>
        <taxon>Candidatus Methylomirabilales</taxon>
        <taxon>Candidatus Methylomirabilaceae</taxon>
        <taxon>Candidatus Methylomirabilis</taxon>
    </lineage>
</organism>
<evidence type="ECO:0000259" key="1">
    <source>
        <dbReference type="PROSITE" id="PS50206"/>
    </source>
</evidence>
<dbReference type="EMBL" id="CABIKM010000030">
    <property type="protein sequence ID" value="VUZ85655.1"/>
    <property type="molecule type" value="Genomic_DNA"/>
</dbReference>
<dbReference type="AlphaFoldDB" id="A0A564ZK07"/>
<accession>A0A564ZK07</accession>
<name>A0A564ZK07_9BACT</name>
<feature type="domain" description="Rhodanese" evidence="1">
    <location>
        <begin position="17"/>
        <end position="109"/>
    </location>
</feature>
<sequence length="216" mass="23458">MPIELQRLTPLQTYSALEAGVLLIDLRPHEHFASHHIPRSISVAFSRKSLPERVATAIPPGPSIILLSDEGGVAEAAGNALYGIPRNPLRGIVTTGTDMWRNAGLPLATLPRMSAATLRQRLNVSSDELALIDVREPFEWELGYIDGSLLIPLGEIWQRAGSLDPRKETIALCQEGLRSSTAASILLHHNFPMVSNVPGGMGSWLDAAYPTVRPPH</sequence>
<dbReference type="PROSITE" id="PS50206">
    <property type="entry name" value="RHODANESE_3"/>
    <property type="match status" value="2"/>
</dbReference>
<keyword evidence="3" id="KW-1185">Reference proteome</keyword>
<dbReference type="Pfam" id="PF00581">
    <property type="entry name" value="Rhodanese"/>
    <property type="match status" value="2"/>
</dbReference>
<dbReference type="Gene3D" id="3.40.250.10">
    <property type="entry name" value="Rhodanese-like domain"/>
    <property type="match status" value="2"/>
</dbReference>
<dbReference type="PANTHER" id="PTHR43031">
    <property type="entry name" value="FAD-DEPENDENT OXIDOREDUCTASE"/>
    <property type="match status" value="1"/>
</dbReference>
<dbReference type="InterPro" id="IPR050229">
    <property type="entry name" value="GlpE_sulfurtransferase"/>
</dbReference>
<dbReference type="InterPro" id="IPR036873">
    <property type="entry name" value="Rhodanese-like_dom_sf"/>
</dbReference>